<feature type="domain" description="Conserved oligomeric Golgi complex subunit 2 N-terminal" evidence="10">
    <location>
        <begin position="28"/>
        <end position="90"/>
    </location>
</feature>
<proteinExistence type="inferred from homology"/>
<evidence type="ECO:0000259" key="11">
    <source>
        <dbReference type="Pfam" id="PF12022"/>
    </source>
</evidence>
<dbReference type="EMBL" id="CAJVPK010000362">
    <property type="protein sequence ID" value="CAG8499793.1"/>
    <property type="molecule type" value="Genomic_DNA"/>
</dbReference>
<dbReference type="GO" id="GO:0000139">
    <property type="term" value="C:Golgi membrane"/>
    <property type="evidence" value="ECO:0007669"/>
    <property type="project" value="UniProtKB-SubCell"/>
</dbReference>
<reference evidence="12" key="1">
    <citation type="submission" date="2021-06" db="EMBL/GenBank/DDBJ databases">
        <authorList>
            <person name="Kallberg Y."/>
            <person name="Tangrot J."/>
            <person name="Rosling A."/>
        </authorList>
    </citation>
    <scope>NUCLEOTIDE SEQUENCE</scope>
    <source>
        <strain evidence="12">AZ414A</strain>
    </source>
</reference>
<comment type="similarity">
    <text evidence="2">Belongs to the COG2 family.</text>
</comment>
<feature type="domain" description="COG complex component COG2 C-terminal" evidence="11">
    <location>
        <begin position="328"/>
        <end position="650"/>
    </location>
</feature>
<accession>A0A9N8ZL64</accession>
<dbReference type="InterPro" id="IPR024602">
    <property type="entry name" value="COG_su2_N"/>
</dbReference>
<evidence type="ECO:0000256" key="8">
    <source>
        <dbReference type="ARBA" id="ARBA00031344"/>
    </source>
</evidence>
<keyword evidence="6" id="KW-0333">Golgi apparatus</keyword>
<sequence length="717" mass="82102">MTASNSSNKENNDQKFQTRTSPSLTIYTNFSSDSFLANRRHITLDELKKELTTHLKSLKSELVEMINRDYASFVDLSTNLKGVDKVIEEVARPLGKMREEVQEVRTNLQNVIDSLENQLFHRTSIREKKAALQLLINIHESVRKVENLLLISSESTSTHSPDESNVKQIERVAIEYNQMQYLVSKGKGLPFVENIDWRITRIKETLRINLSSALRSALSMVKNNSNISSSKETLTQILRTYALIDQTKSAEEVIREELIVPFIQEKILKGTSFEILVNSVWTEVVDSITKKIPIIFNSDVHYKLESMCTSRKSLLFLRNHPSYVEFMKRWQLPVYFQLRFKEISSQVEEVLNSGLEFPVDGFIDSQDPKSLILLASKSIFSAIERCWADDVFIYGLSHRFWKLTLQLVQRYKNWLMPVLTELIIEANGHNINEGSNTNGILSSSNSGGRVGSPAPNGNNNAFNEAQDDLLLKRLTIVAHDIENITMKIKEFYYGRIVNKLPESMTDLPIIEESIVSVLSSLKLGLPDFSQKITFILTNRCTDNLRLIRSIITQYRQPNTKPPTEASYFVPHIIKPLATFCHVNRSILSVDRRQEWCYSVGNAVSMRKSKGTRSLASSLFSKNNVSNDTLDDNTSLMSVEDKIRIQVLLDVKQFGIEVDSEIVNKIELDQYWLIKATQLPIFCKITFDYIWLPVSSCSVERSFSMYNSLLDSNRLWIS</sequence>
<dbReference type="OrthoDB" id="332281at2759"/>
<keyword evidence="5" id="KW-0653">Protein transport</keyword>
<evidence type="ECO:0000256" key="1">
    <source>
        <dbReference type="ARBA" id="ARBA00004395"/>
    </source>
</evidence>
<evidence type="ECO:0000256" key="7">
    <source>
        <dbReference type="ARBA" id="ARBA00023136"/>
    </source>
</evidence>
<name>A0A9N8ZL64_9GLOM</name>
<evidence type="ECO:0000256" key="2">
    <source>
        <dbReference type="ARBA" id="ARBA00007603"/>
    </source>
</evidence>
<dbReference type="GO" id="GO:0007030">
    <property type="term" value="P:Golgi organization"/>
    <property type="evidence" value="ECO:0007669"/>
    <property type="project" value="InterPro"/>
</dbReference>
<dbReference type="InterPro" id="IPR024603">
    <property type="entry name" value="COG_complex_COG2_C"/>
</dbReference>
<comment type="caution">
    <text evidence="12">The sequence shown here is derived from an EMBL/GenBank/DDBJ whole genome shotgun (WGS) entry which is preliminary data.</text>
</comment>
<feature type="region of interest" description="Disordered" evidence="9">
    <location>
        <begin position="1"/>
        <end position="20"/>
    </location>
</feature>
<evidence type="ECO:0000313" key="12">
    <source>
        <dbReference type="EMBL" id="CAG8499793.1"/>
    </source>
</evidence>
<evidence type="ECO:0000259" key="10">
    <source>
        <dbReference type="Pfam" id="PF06148"/>
    </source>
</evidence>
<dbReference type="Pfam" id="PF12022">
    <property type="entry name" value="COG2_C"/>
    <property type="match status" value="1"/>
</dbReference>
<dbReference type="AlphaFoldDB" id="A0A9N8ZL64"/>
<dbReference type="GO" id="GO:0017119">
    <property type="term" value="C:Golgi transport complex"/>
    <property type="evidence" value="ECO:0007669"/>
    <property type="project" value="TreeGrafter"/>
</dbReference>
<dbReference type="PANTHER" id="PTHR12961:SF0">
    <property type="entry name" value="CONSERVED OLIGOMERIC GOLGI COMPLEX SUBUNIT 2"/>
    <property type="match status" value="1"/>
</dbReference>
<organism evidence="12 13">
    <name type="scientific">Diversispora eburnea</name>
    <dbReference type="NCBI Taxonomy" id="1213867"/>
    <lineage>
        <taxon>Eukaryota</taxon>
        <taxon>Fungi</taxon>
        <taxon>Fungi incertae sedis</taxon>
        <taxon>Mucoromycota</taxon>
        <taxon>Glomeromycotina</taxon>
        <taxon>Glomeromycetes</taxon>
        <taxon>Diversisporales</taxon>
        <taxon>Diversisporaceae</taxon>
        <taxon>Diversispora</taxon>
    </lineage>
</organism>
<protein>
    <recommendedName>
        <fullName evidence="3">Conserved oligomeric Golgi complex subunit 2</fullName>
    </recommendedName>
    <alternativeName>
        <fullName evidence="8">Component of oligomeric Golgi complex 2</fullName>
    </alternativeName>
</protein>
<evidence type="ECO:0000256" key="5">
    <source>
        <dbReference type="ARBA" id="ARBA00022927"/>
    </source>
</evidence>
<evidence type="ECO:0000256" key="6">
    <source>
        <dbReference type="ARBA" id="ARBA00023034"/>
    </source>
</evidence>
<dbReference type="GO" id="GO:0015031">
    <property type="term" value="P:protein transport"/>
    <property type="evidence" value="ECO:0007669"/>
    <property type="project" value="UniProtKB-KW"/>
</dbReference>
<keyword evidence="13" id="KW-1185">Reference proteome</keyword>
<keyword evidence="7" id="KW-0472">Membrane</keyword>
<gene>
    <name evidence="12" type="ORF">DEBURN_LOCUS4615</name>
</gene>
<dbReference type="GO" id="GO:0006891">
    <property type="term" value="P:intra-Golgi vesicle-mediated transport"/>
    <property type="evidence" value="ECO:0007669"/>
    <property type="project" value="TreeGrafter"/>
</dbReference>
<dbReference type="InterPro" id="IPR009316">
    <property type="entry name" value="COG2"/>
</dbReference>
<dbReference type="Pfam" id="PF06148">
    <property type="entry name" value="COG2_N"/>
    <property type="match status" value="1"/>
</dbReference>
<dbReference type="PANTHER" id="PTHR12961">
    <property type="entry name" value="CONSERVED OLIGOMERIC GOLGI COMPLEX COMPONENT 2"/>
    <property type="match status" value="1"/>
</dbReference>
<evidence type="ECO:0000313" key="13">
    <source>
        <dbReference type="Proteomes" id="UP000789706"/>
    </source>
</evidence>
<dbReference type="Proteomes" id="UP000789706">
    <property type="component" value="Unassembled WGS sequence"/>
</dbReference>
<comment type="subcellular location">
    <subcellularLocation>
        <location evidence="1">Golgi apparatus membrane</location>
        <topology evidence="1">Peripheral membrane protein</topology>
    </subcellularLocation>
</comment>
<evidence type="ECO:0000256" key="4">
    <source>
        <dbReference type="ARBA" id="ARBA00022448"/>
    </source>
</evidence>
<evidence type="ECO:0000256" key="3">
    <source>
        <dbReference type="ARBA" id="ARBA00020977"/>
    </source>
</evidence>
<keyword evidence="4" id="KW-0813">Transport</keyword>
<evidence type="ECO:0000256" key="9">
    <source>
        <dbReference type="SAM" id="MobiDB-lite"/>
    </source>
</evidence>